<dbReference type="Proteomes" id="UP000092125">
    <property type="component" value="Unassembled WGS sequence"/>
</dbReference>
<proteinExistence type="predicted"/>
<reference evidence="1 2" key="1">
    <citation type="submission" date="2016-05" db="EMBL/GenBank/DDBJ databases">
        <title>Draft Genome Sequences of Stenotrophomonas maltophilia Strains Sm32COP, Sm41DVV, Sm46PAILV, SmF3, SmF22, SmSOFb1 and SmCVFa1, Isolated from Different Manures, in France.</title>
        <authorList>
            <person name="Nazaret S."/>
            <person name="Bodilis J."/>
        </authorList>
    </citation>
    <scope>NUCLEOTIDE SEQUENCE [LARGE SCALE GENOMIC DNA]</scope>
    <source>
        <strain evidence="1 2">Sm41DVV</strain>
    </source>
</reference>
<organism evidence="1 2">
    <name type="scientific">Stenotrophomonas maltophilia</name>
    <name type="common">Pseudomonas maltophilia</name>
    <name type="synonym">Xanthomonas maltophilia</name>
    <dbReference type="NCBI Taxonomy" id="40324"/>
    <lineage>
        <taxon>Bacteria</taxon>
        <taxon>Pseudomonadati</taxon>
        <taxon>Pseudomonadota</taxon>
        <taxon>Gammaproteobacteria</taxon>
        <taxon>Lysobacterales</taxon>
        <taxon>Lysobacteraceae</taxon>
        <taxon>Stenotrophomonas</taxon>
        <taxon>Stenotrophomonas maltophilia group</taxon>
    </lineage>
</organism>
<dbReference type="RefSeq" id="WP_065183048.1">
    <property type="nucleotide sequence ID" value="NZ_LYVI01000019.1"/>
</dbReference>
<name>A0AAP7GNH1_STEMA</name>
<comment type="caution">
    <text evidence="1">The sequence shown here is derived from an EMBL/GenBank/DDBJ whole genome shotgun (WGS) entry which is preliminary data.</text>
</comment>
<dbReference type="EMBL" id="LYVI01000019">
    <property type="protein sequence ID" value="OBU59541.1"/>
    <property type="molecule type" value="Genomic_DNA"/>
</dbReference>
<evidence type="ECO:0000313" key="2">
    <source>
        <dbReference type="Proteomes" id="UP000092125"/>
    </source>
</evidence>
<evidence type="ECO:0000313" key="1">
    <source>
        <dbReference type="EMBL" id="OBU59541.1"/>
    </source>
</evidence>
<sequence length="350" mass="37268">MNYAEWIREQHARSVAAEQIAEAALAGPALCAGDTESLAPLLRGVSQLLAVPVADVQIVGSARFGFSLRDGAAFDPAFSDLDLAIVNAGLYQRCSAPTAASADAARFPERDFPADERIAVRKAFDALSLSVADRFAYVSVAVFPDQAALVRAQAGRIRAYLGVAGPAPAARSAGAVPASAVETPFQHIVDAGLPQYLLPIAASTPGNASPWLADRAAFERAFGGSSLRQVRLAALGRALADLAQVVQVHCCLVGGSFVDISNAVPNDLDIVVFYSARPDVRFEPGRALQRLTRKFLLEHIDMRFVPCDAEPWLMVKLTSYFTQLYQSRRPGTDAREHGLVLLLPGNGAGQ</sequence>
<dbReference type="AlphaFoldDB" id="A0AAP7GNH1"/>
<gene>
    <name evidence="1" type="ORF">A9K56_18560</name>
</gene>
<protein>
    <submittedName>
        <fullName evidence="1">Uncharacterized protein</fullName>
    </submittedName>
</protein>
<dbReference type="InterPro" id="IPR053860">
    <property type="entry name" value="DUF6932"/>
</dbReference>
<accession>A0AAP7GNH1</accession>
<dbReference type="Pfam" id="PF22014">
    <property type="entry name" value="DUF6932"/>
    <property type="match status" value="1"/>
</dbReference>